<dbReference type="EMBL" id="CP006644">
    <property type="protein sequence ID" value="AHE52698.1"/>
    <property type="molecule type" value="Genomic_DNA"/>
</dbReference>
<evidence type="ECO:0000313" key="5">
    <source>
        <dbReference type="Proteomes" id="UP000018851"/>
    </source>
</evidence>
<dbReference type="Gene3D" id="3.40.50.1820">
    <property type="entry name" value="alpha/beta hydrolase"/>
    <property type="match status" value="1"/>
</dbReference>
<dbReference type="InterPro" id="IPR036736">
    <property type="entry name" value="ACP-like_sf"/>
</dbReference>
<dbReference type="InterPro" id="IPR029058">
    <property type="entry name" value="AB_hydrolase_fold"/>
</dbReference>
<keyword evidence="5" id="KW-1185">Reference proteome</keyword>
<dbReference type="InterPro" id="IPR020806">
    <property type="entry name" value="PKS_PP-bd"/>
</dbReference>
<feature type="domain" description="Carrier" evidence="3">
    <location>
        <begin position="13"/>
        <end position="90"/>
    </location>
</feature>
<proteinExistence type="predicted"/>
<dbReference type="PROSITE" id="PS00012">
    <property type="entry name" value="PHOSPHOPANTETHEINE"/>
    <property type="match status" value="1"/>
</dbReference>
<dbReference type="STRING" id="1123269.NX02_04785"/>
<dbReference type="eggNOG" id="COG3319">
    <property type="taxonomic scope" value="Bacteria"/>
</dbReference>
<accession>W0A8N8</accession>
<dbReference type="AlphaFoldDB" id="W0A8N8"/>
<dbReference type="PROSITE" id="PS50075">
    <property type="entry name" value="CARRIER"/>
    <property type="match status" value="1"/>
</dbReference>
<dbReference type="PATRIC" id="fig|1123269.5.peg.930"/>
<dbReference type="GO" id="GO:0031177">
    <property type="term" value="F:phosphopantetheine binding"/>
    <property type="evidence" value="ECO:0007669"/>
    <property type="project" value="InterPro"/>
</dbReference>
<gene>
    <name evidence="4" type="ORF">NX02_04785</name>
</gene>
<dbReference type="KEGG" id="ssan:NX02_04785"/>
<dbReference type="Pfam" id="PF00550">
    <property type="entry name" value="PP-binding"/>
    <property type="match status" value="1"/>
</dbReference>
<dbReference type="SUPFAM" id="SSF53474">
    <property type="entry name" value="alpha/beta-Hydrolases"/>
    <property type="match status" value="1"/>
</dbReference>
<evidence type="ECO:0000256" key="2">
    <source>
        <dbReference type="ARBA" id="ARBA00022553"/>
    </source>
</evidence>
<protein>
    <recommendedName>
        <fullName evidence="3">Carrier domain-containing protein</fullName>
    </recommendedName>
</protein>
<dbReference type="RefSeq" id="WP_025290995.1">
    <property type="nucleotide sequence ID" value="NZ_CP006644.1"/>
</dbReference>
<dbReference type="Proteomes" id="UP000018851">
    <property type="component" value="Chromosome"/>
</dbReference>
<dbReference type="SMART" id="SM01294">
    <property type="entry name" value="PKS_PP_betabranch"/>
    <property type="match status" value="1"/>
</dbReference>
<dbReference type="Gene3D" id="1.10.1200.10">
    <property type="entry name" value="ACP-like"/>
    <property type="match status" value="1"/>
</dbReference>
<sequence>MTDSLAVSDFGRMSRAQLGALLADLLTEVFALEGRTIDPATPFDAYGLDSIDAVLATDALGARLGIELSPEFLMQHRTLDEVTDAVARLLTDHRMPDAAARPAVFLFAGGGGRDSRLQRLADRCGEGFAFEQVAFGDWQEWIDEGVDAEAIVERCCRQIEARCPDGPVRLAAYSQGGYVAFATALALKQRGRRIGWMVLFDSAASPLYPQIHFVRRMRWIARGLTRAGFAALQNAHRRIGLPVPGWLDRIDQSSRFFRVMAEGVQLFDGASVQRLARRLVNSRRGVLGERALLAFESALQIHMLDRLWRRWFGTGPARAIDIDDGEVLLFRSQRPGSADLGWSAHCPGLRIVPVDGDHLTMFDPARIGALAERFTASVPEEAVKLAA</sequence>
<dbReference type="InterPro" id="IPR001031">
    <property type="entry name" value="Thioesterase"/>
</dbReference>
<dbReference type="Pfam" id="PF00975">
    <property type="entry name" value="Thioesterase"/>
    <property type="match status" value="1"/>
</dbReference>
<keyword evidence="1" id="KW-0596">Phosphopantetheine</keyword>
<dbReference type="InterPro" id="IPR009081">
    <property type="entry name" value="PP-bd_ACP"/>
</dbReference>
<dbReference type="OrthoDB" id="8224903at2"/>
<organism evidence="4 5">
    <name type="scientific">Sphingomonas sanxanigenens DSM 19645 = NX02</name>
    <dbReference type="NCBI Taxonomy" id="1123269"/>
    <lineage>
        <taxon>Bacteria</taxon>
        <taxon>Pseudomonadati</taxon>
        <taxon>Pseudomonadota</taxon>
        <taxon>Alphaproteobacteria</taxon>
        <taxon>Sphingomonadales</taxon>
        <taxon>Sphingomonadaceae</taxon>
        <taxon>Sphingomonas</taxon>
    </lineage>
</organism>
<dbReference type="InterPro" id="IPR006162">
    <property type="entry name" value="Ppantetheine_attach_site"/>
</dbReference>
<reference evidence="4 5" key="1">
    <citation type="submission" date="2013-07" db="EMBL/GenBank/DDBJ databases">
        <title>Completed genome of Sphingomonas sanxanigenens NX02.</title>
        <authorList>
            <person name="Ma T."/>
            <person name="Huang H."/>
            <person name="Wu M."/>
            <person name="Li X."/>
            <person name="Li G."/>
        </authorList>
    </citation>
    <scope>NUCLEOTIDE SEQUENCE [LARGE SCALE GENOMIC DNA]</scope>
    <source>
        <strain evidence="4 5">NX02</strain>
    </source>
</reference>
<dbReference type="SMART" id="SM00823">
    <property type="entry name" value="PKS_PP"/>
    <property type="match status" value="1"/>
</dbReference>
<dbReference type="HOGENOM" id="CLU_713530_0_0_5"/>
<evidence type="ECO:0000256" key="1">
    <source>
        <dbReference type="ARBA" id="ARBA00022450"/>
    </source>
</evidence>
<keyword evidence="2" id="KW-0597">Phosphoprotein</keyword>
<name>W0A8N8_9SPHN</name>
<evidence type="ECO:0000313" key="4">
    <source>
        <dbReference type="EMBL" id="AHE52698.1"/>
    </source>
</evidence>
<dbReference type="SUPFAM" id="SSF47336">
    <property type="entry name" value="ACP-like"/>
    <property type="match status" value="1"/>
</dbReference>
<evidence type="ECO:0000259" key="3">
    <source>
        <dbReference type="PROSITE" id="PS50075"/>
    </source>
</evidence>